<evidence type="ECO:0000313" key="3">
    <source>
        <dbReference type="Proteomes" id="UP000035036"/>
    </source>
</evidence>
<protein>
    <submittedName>
        <fullName evidence="2">Uncharacterized protein</fullName>
    </submittedName>
</protein>
<dbReference type="Proteomes" id="UP000035036">
    <property type="component" value="Plasmid pGSUB1"/>
</dbReference>
<keyword evidence="2" id="KW-0614">Plasmid</keyword>
<proteinExistence type="predicted"/>
<dbReference type="EMBL" id="CP010312">
    <property type="protein sequence ID" value="AJF08214.1"/>
    <property type="molecule type" value="Genomic_DNA"/>
</dbReference>
<reference evidence="2 3" key="1">
    <citation type="journal article" date="2015" name="Genome Announc.">
        <title>Genomes of Geoalkalibacter ferrihydriticus Z-0531T and Geoalkalibacter subterraneus Red1T, Two Haloalkaliphilic Metal-Reducing Deltaproteobacteria.</title>
        <authorList>
            <person name="Badalamenti J.P."/>
            <person name="Krajmalnik-Brown R."/>
            <person name="Torres C.I."/>
            <person name="Bond D.R."/>
        </authorList>
    </citation>
    <scope>NUCLEOTIDE SEQUENCE [LARGE SCALE GENOMIC DNA]</scope>
    <source>
        <strain evidence="2 3">Red1</strain>
        <plasmid evidence="3">Plasmid pGSUB1</plasmid>
    </source>
</reference>
<accession>A0A0B5FU81</accession>
<gene>
    <name evidence="2" type="ORF">GSUB_17140</name>
</gene>
<name>A0A0B5FU81_9BACT</name>
<feature type="region of interest" description="Disordered" evidence="1">
    <location>
        <begin position="1"/>
        <end position="26"/>
    </location>
</feature>
<dbReference type="OrthoDB" id="9960761at2"/>
<dbReference type="HOGENOM" id="CLU_2105478_0_0_7"/>
<dbReference type="RefSeq" id="WP_040202851.1">
    <property type="nucleotide sequence ID" value="NZ_CP010312.1"/>
</dbReference>
<evidence type="ECO:0000313" key="2">
    <source>
        <dbReference type="EMBL" id="AJF08214.1"/>
    </source>
</evidence>
<dbReference type="KEGG" id="gsb:GSUB_17140"/>
<sequence length="115" mass="12850">MKANKNAADDAANPNPSPRRTQGPSIAIPDWQVVEKISEDCFYEVDQHTGRKRKIEKSRCCCGQPVLIEREGNLGRGDGKRVFYPDEPDLGWDAFRCKSCHAPVSESVPGAEYEK</sequence>
<feature type="compositionally biased region" description="Low complexity" evidence="1">
    <location>
        <begin position="1"/>
        <end position="14"/>
    </location>
</feature>
<dbReference type="AlphaFoldDB" id="A0A0B5FU81"/>
<evidence type="ECO:0000256" key="1">
    <source>
        <dbReference type="SAM" id="MobiDB-lite"/>
    </source>
</evidence>
<geneLocation type="plasmid" evidence="2 3">
    <name>pGSUB1</name>
</geneLocation>
<organism evidence="2 3">
    <name type="scientific">Geoalkalibacter subterraneus</name>
    <dbReference type="NCBI Taxonomy" id="483547"/>
    <lineage>
        <taxon>Bacteria</taxon>
        <taxon>Pseudomonadati</taxon>
        <taxon>Thermodesulfobacteriota</taxon>
        <taxon>Desulfuromonadia</taxon>
        <taxon>Desulfuromonadales</taxon>
        <taxon>Geoalkalibacteraceae</taxon>
        <taxon>Geoalkalibacter</taxon>
    </lineage>
</organism>
<keyword evidence="3" id="KW-1185">Reference proteome</keyword>